<dbReference type="HOGENOM" id="CLU_1766368_0_0_3"/>
<dbReference type="Gene3D" id="3.10.300.10">
    <property type="entry name" value="Methylpurine-DNA glycosylase (MPG)"/>
    <property type="match status" value="1"/>
</dbReference>
<keyword evidence="3" id="KW-0378">Hydrolase</keyword>
<evidence type="ECO:0000256" key="1">
    <source>
        <dbReference type="ARBA" id="ARBA00009232"/>
    </source>
</evidence>
<proteinExistence type="inferred from homology"/>
<dbReference type="InterPro" id="IPR003180">
    <property type="entry name" value="MPG"/>
</dbReference>
<keyword evidence="4" id="KW-0234">DNA repair</keyword>
<dbReference type="GO" id="GO:0003677">
    <property type="term" value="F:DNA binding"/>
    <property type="evidence" value="ECO:0007669"/>
    <property type="project" value="InterPro"/>
</dbReference>
<dbReference type="KEGG" id="pmt:PMT_0837"/>
<dbReference type="GO" id="GO:0006284">
    <property type="term" value="P:base-excision repair"/>
    <property type="evidence" value="ECO:0007669"/>
    <property type="project" value="InterPro"/>
</dbReference>
<dbReference type="EMBL" id="BX548175">
    <property type="protein sequence ID" value="CAE21012.1"/>
    <property type="molecule type" value="Genomic_DNA"/>
</dbReference>
<evidence type="ECO:0000256" key="3">
    <source>
        <dbReference type="ARBA" id="ARBA00022801"/>
    </source>
</evidence>
<dbReference type="InterPro" id="IPR036995">
    <property type="entry name" value="MPG_sf"/>
</dbReference>
<keyword evidence="2" id="KW-0227">DNA damage</keyword>
<evidence type="ECO:0000313" key="6">
    <source>
        <dbReference type="Proteomes" id="UP000001423"/>
    </source>
</evidence>
<dbReference type="AlphaFoldDB" id="Q7U3A3"/>
<accession>Q7U3A3</accession>
<dbReference type="SUPFAM" id="SSF50486">
    <property type="entry name" value="FMT C-terminal domain-like"/>
    <property type="match status" value="1"/>
</dbReference>
<keyword evidence="6" id="KW-1185">Reference proteome</keyword>
<dbReference type="GO" id="GO:0003905">
    <property type="term" value="F:alkylbase DNA N-glycosylase activity"/>
    <property type="evidence" value="ECO:0007669"/>
    <property type="project" value="InterPro"/>
</dbReference>
<organism evidence="5 6">
    <name type="scientific">Prochlorococcus marinus (strain MIT 9313)</name>
    <dbReference type="NCBI Taxonomy" id="74547"/>
    <lineage>
        <taxon>Bacteria</taxon>
        <taxon>Bacillati</taxon>
        <taxon>Cyanobacteriota</taxon>
        <taxon>Cyanophyceae</taxon>
        <taxon>Synechococcales</taxon>
        <taxon>Prochlorococcaceae</taxon>
        <taxon>Prochlorococcus</taxon>
    </lineage>
</organism>
<evidence type="ECO:0000313" key="5">
    <source>
        <dbReference type="EMBL" id="CAE21012.1"/>
    </source>
</evidence>
<protein>
    <submittedName>
        <fullName evidence="5">Possible DNA-3-methyladenine glycosylase</fullName>
    </submittedName>
</protein>
<dbReference type="Pfam" id="PF02245">
    <property type="entry name" value="Pur_DNA_glyco"/>
    <property type="match status" value="1"/>
</dbReference>
<comment type="similarity">
    <text evidence="1">Belongs to the DNA glycosylase MPG family.</text>
</comment>
<dbReference type="Proteomes" id="UP000001423">
    <property type="component" value="Chromosome"/>
</dbReference>
<dbReference type="eggNOG" id="COG2094">
    <property type="taxonomic scope" value="Bacteria"/>
</dbReference>
<reference evidence="5 6" key="1">
    <citation type="journal article" date="2003" name="Nature">
        <title>Genome divergence in two Prochlorococcus ecotypes reflects oceanic niche differentiation.</title>
        <authorList>
            <person name="Rocap G."/>
            <person name="Larimer F.W."/>
            <person name="Lamerdin J.E."/>
            <person name="Malfatti S."/>
            <person name="Chain P."/>
            <person name="Ahlgren N.A."/>
            <person name="Arellano A."/>
            <person name="Coleman M."/>
            <person name="Hauser L."/>
            <person name="Hess W.R."/>
            <person name="Johnson Z.I."/>
            <person name="Land M.L."/>
            <person name="Lindell D."/>
            <person name="Post A.F."/>
            <person name="Regala W."/>
            <person name="Shah M."/>
            <person name="Shaw S.L."/>
            <person name="Steglich C."/>
            <person name="Sullivan M.B."/>
            <person name="Ting C.S."/>
            <person name="Tolonen A."/>
            <person name="Webb E.A."/>
            <person name="Zinser E.R."/>
            <person name="Chisholm S.W."/>
        </authorList>
    </citation>
    <scope>NUCLEOTIDE SEQUENCE [LARGE SCALE GENOMIC DNA]</scope>
    <source>
        <strain evidence="6">MIT 9313</strain>
    </source>
</reference>
<sequence>MKKVVASATPIASQLIAKDFPALPKTFFCLPAEMVGPELVGCRLVKRQADGRLLWGVIVETEAYSQDEPSCHGYRRRSPQNETLFGESGRLCQKYRHHSKAATKCHWGSRMLKRLVIHSRTRSRKKEGFSRSITNTVCVLYSPQPNP</sequence>
<dbReference type="InterPro" id="IPR011034">
    <property type="entry name" value="Formyl_transferase-like_C_sf"/>
</dbReference>
<name>Q7U3A3_PROMM</name>
<gene>
    <name evidence="5" type="ordered locus">PMT_0837</name>
</gene>
<evidence type="ECO:0000256" key="4">
    <source>
        <dbReference type="ARBA" id="ARBA00023204"/>
    </source>
</evidence>
<evidence type="ECO:0000256" key="2">
    <source>
        <dbReference type="ARBA" id="ARBA00022763"/>
    </source>
</evidence>